<dbReference type="InterPro" id="IPR004360">
    <property type="entry name" value="Glyas_Fos-R_dOase_dom"/>
</dbReference>
<dbReference type="Proteomes" id="UP000035027">
    <property type="component" value="Chromosome"/>
</dbReference>
<dbReference type="SUPFAM" id="SSF54593">
    <property type="entry name" value="Glyoxalase/Bleomycin resistance protein/Dihydroxybiphenyl dioxygenase"/>
    <property type="match status" value="1"/>
</dbReference>
<dbReference type="Gene3D" id="3.10.180.10">
    <property type="entry name" value="2,3-Dihydroxybiphenyl 1,2-Dioxygenase, domain 1"/>
    <property type="match status" value="1"/>
</dbReference>
<sequence>MEEFKMNNGFLLVNHVGITVSNLEKSIEFYETLTGKKISNKDEIGGKRMAQTQGLDDTLIRYANLHLDNINIDILEYVEPKSTKANYSNEQISAMHLCFEVDDIEAAVARMKEIGIEPEGEPIYFEKSDGLKAGFGTGVVYFKDPDGTNLELIAPKGPFQRERN</sequence>
<protein>
    <submittedName>
        <fullName evidence="3">Glyoxalase</fullName>
    </submittedName>
</protein>
<feature type="domain" description="VOC" evidence="2">
    <location>
        <begin position="12"/>
        <end position="155"/>
    </location>
</feature>
<organism evidence="3 4">
    <name type="scientific">Ligilactobacillus salivarius str. Ren</name>
    <dbReference type="NCBI Taxonomy" id="1194971"/>
    <lineage>
        <taxon>Bacteria</taxon>
        <taxon>Bacillati</taxon>
        <taxon>Bacillota</taxon>
        <taxon>Bacilli</taxon>
        <taxon>Lactobacillales</taxon>
        <taxon>Lactobacillaceae</taxon>
        <taxon>Ligilactobacillus</taxon>
    </lineage>
</organism>
<evidence type="ECO:0000256" key="1">
    <source>
        <dbReference type="ARBA" id="ARBA00022723"/>
    </source>
</evidence>
<keyword evidence="1" id="KW-0479">Metal-binding</keyword>
<dbReference type="AlphaFoldDB" id="A0A0F7Q0A1"/>
<evidence type="ECO:0000313" key="3">
    <source>
        <dbReference type="EMBL" id="AKI05150.1"/>
    </source>
</evidence>
<dbReference type="GO" id="GO:0046491">
    <property type="term" value="P:L-methylmalonyl-CoA metabolic process"/>
    <property type="evidence" value="ECO:0007669"/>
    <property type="project" value="TreeGrafter"/>
</dbReference>
<name>A0A0F7Q0A1_9LACO</name>
<dbReference type="InterPro" id="IPR037523">
    <property type="entry name" value="VOC_core"/>
</dbReference>
<proteinExistence type="predicted"/>
<evidence type="ECO:0000313" key="4">
    <source>
        <dbReference type="Proteomes" id="UP000035027"/>
    </source>
</evidence>
<accession>A0A0F7Q0A1</accession>
<reference evidence="3 4" key="1">
    <citation type="submission" date="2015-05" db="EMBL/GenBank/DDBJ databases">
        <title>Complete genome sequence of Lactobacillus salivarius Ren, a probiotic strain with antitumor activity.</title>
        <authorList>
            <person name="Sun E."/>
            <person name="Zhao L."/>
            <person name="Liu S."/>
            <person name="Zhang M."/>
            <person name="Guo H."/>
            <person name="Ren F."/>
        </authorList>
    </citation>
    <scope>NUCLEOTIDE SEQUENCE [LARGE SCALE GENOMIC DNA]</scope>
    <source>
        <strain evidence="3 4">Ren</strain>
    </source>
</reference>
<dbReference type="PANTHER" id="PTHR43048:SF3">
    <property type="entry name" value="METHYLMALONYL-COA EPIMERASE, MITOCHONDRIAL"/>
    <property type="match status" value="1"/>
</dbReference>
<dbReference type="Pfam" id="PF00903">
    <property type="entry name" value="Glyoxalase"/>
    <property type="match status" value="1"/>
</dbReference>
<dbReference type="InterPro" id="IPR029068">
    <property type="entry name" value="Glyas_Bleomycin-R_OHBP_Dase"/>
</dbReference>
<gene>
    <name evidence="3" type="ORF">LsR_01608</name>
</gene>
<dbReference type="EMBL" id="CP011403">
    <property type="protein sequence ID" value="AKI05150.1"/>
    <property type="molecule type" value="Genomic_DNA"/>
</dbReference>
<dbReference type="PANTHER" id="PTHR43048">
    <property type="entry name" value="METHYLMALONYL-COA EPIMERASE"/>
    <property type="match status" value="1"/>
</dbReference>
<dbReference type="InterPro" id="IPR051785">
    <property type="entry name" value="MMCE/EMCE_epimerase"/>
</dbReference>
<evidence type="ECO:0000259" key="2">
    <source>
        <dbReference type="PROSITE" id="PS51819"/>
    </source>
</evidence>
<dbReference type="GO" id="GO:0046872">
    <property type="term" value="F:metal ion binding"/>
    <property type="evidence" value="ECO:0007669"/>
    <property type="project" value="UniProtKB-KW"/>
</dbReference>
<dbReference type="PATRIC" id="fig|1194971.3.peg.1615"/>
<dbReference type="GO" id="GO:0004493">
    <property type="term" value="F:methylmalonyl-CoA epimerase activity"/>
    <property type="evidence" value="ECO:0007669"/>
    <property type="project" value="TreeGrafter"/>
</dbReference>
<dbReference type="PROSITE" id="PS51819">
    <property type="entry name" value="VOC"/>
    <property type="match status" value="1"/>
</dbReference>